<evidence type="ECO:0000259" key="2">
    <source>
        <dbReference type="Pfam" id="PF09994"/>
    </source>
</evidence>
<sequence>MTKKKSINIGKNTSAPTPASVSVPAASPASTPPQTQPQCRKKLIVLCDGTWCGSETGTKSNIYLLAKMIGIPINELQQQQQQQEQHQQEQHQQEQLRQSQQAQREQYEREQQPSQLPRGSINTPDIKACYFPGAGLRGTFLEYLFNGATGNDIDRNCIEVYGYIVQHFTREHEIWMFGLSRGAYTIRCVAGMINNCGILKRRNADGSFHDQNTGDGLTSEEKDLCKEVYKIYRSRDPTDHPEASRSTTFRRRASHHVRTPVKFMGLFDTVGGLGIPYLNPGIGLTFHEFHDTKVSAVVEKVYHALSIHDRLWIFEPCHALPDKKRIDSEEVKFEIHERWFPGCHYDLGRQQFRFFRDGQNWLERPLDNLVRDYSRIIYPNEPFADFVLKWMLESIQKHSGRDIIQDIDDQIDYLHARMMTGNEFGSGDVYGNILPYGPLGSVWEKLAYPSFQPFKPLTRISNRILDRVNNLLGTTGNILHEGINTGEEIADAIFARLDLPSTSDTRSIFKSTASAVKRVVFTPLNLTRDVFQLFMQVGMVGMIGGDLAIIFSSQFLFREFRIVTDVLAQTRTRRILDSDKSWALYEKDRTEAEMKEDSEIINRKVPNYHVSVTLDEEVGGTIMGRVKGKVEYEYKSTTYSKYQRYCEVMKNA</sequence>
<dbReference type="AlphaFoldDB" id="A0A9P5RRX6"/>
<name>A0A9P5RRX6_9FUNG</name>
<accession>A0A9P5RRX6</accession>
<keyword evidence="4" id="KW-1185">Reference proteome</keyword>
<dbReference type="Pfam" id="PF09994">
    <property type="entry name" value="T6SS_Tle1-like_cat"/>
    <property type="match status" value="1"/>
</dbReference>
<dbReference type="EMBL" id="JAAAUQ010001243">
    <property type="protein sequence ID" value="KAF9141221.1"/>
    <property type="molecule type" value="Genomic_DNA"/>
</dbReference>
<feature type="compositionally biased region" description="Low complexity" evidence="1">
    <location>
        <begin position="95"/>
        <end position="104"/>
    </location>
</feature>
<proteinExistence type="predicted"/>
<comment type="caution">
    <text evidence="3">The sequence shown here is derived from an EMBL/GenBank/DDBJ whole genome shotgun (WGS) entry which is preliminary data.</text>
</comment>
<evidence type="ECO:0000256" key="1">
    <source>
        <dbReference type="SAM" id="MobiDB-lite"/>
    </source>
</evidence>
<dbReference type="OrthoDB" id="59699at2759"/>
<evidence type="ECO:0000313" key="3">
    <source>
        <dbReference type="EMBL" id="KAF9141221.1"/>
    </source>
</evidence>
<dbReference type="PANTHER" id="PTHR33840:SF1">
    <property type="entry name" value="TLE1 PHOSPHOLIPASE DOMAIN-CONTAINING PROTEIN"/>
    <property type="match status" value="1"/>
</dbReference>
<feature type="region of interest" description="Disordered" evidence="1">
    <location>
        <begin position="80"/>
        <end position="121"/>
    </location>
</feature>
<protein>
    <recommendedName>
        <fullName evidence="2">T6SS Phospholipase effector Tle1-like catalytic domain-containing protein</fullName>
    </recommendedName>
</protein>
<dbReference type="Proteomes" id="UP000748756">
    <property type="component" value="Unassembled WGS sequence"/>
</dbReference>
<feature type="domain" description="T6SS Phospholipase effector Tle1-like catalytic" evidence="2">
    <location>
        <begin position="41"/>
        <end position="393"/>
    </location>
</feature>
<reference evidence="3" key="1">
    <citation type="journal article" date="2020" name="Fungal Divers.">
        <title>Resolving the Mortierellaceae phylogeny through synthesis of multi-gene phylogenetics and phylogenomics.</title>
        <authorList>
            <person name="Vandepol N."/>
            <person name="Liber J."/>
            <person name="Desiro A."/>
            <person name="Na H."/>
            <person name="Kennedy M."/>
            <person name="Barry K."/>
            <person name="Grigoriev I.V."/>
            <person name="Miller A.N."/>
            <person name="O'Donnell K."/>
            <person name="Stajich J.E."/>
            <person name="Bonito G."/>
        </authorList>
    </citation>
    <scope>NUCLEOTIDE SEQUENCE</scope>
    <source>
        <strain evidence="3">NRRL 6426</strain>
    </source>
</reference>
<feature type="compositionally biased region" description="Low complexity" evidence="1">
    <location>
        <begin position="13"/>
        <end position="29"/>
    </location>
</feature>
<organism evidence="3 4">
    <name type="scientific">Linnemannia schmuckeri</name>
    <dbReference type="NCBI Taxonomy" id="64567"/>
    <lineage>
        <taxon>Eukaryota</taxon>
        <taxon>Fungi</taxon>
        <taxon>Fungi incertae sedis</taxon>
        <taxon>Mucoromycota</taxon>
        <taxon>Mortierellomycotina</taxon>
        <taxon>Mortierellomycetes</taxon>
        <taxon>Mortierellales</taxon>
        <taxon>Mortierellaceae</taxon>
        <taxon>Linnemannia</taxon>
    </lineage>
</organism>
<evidence type="ECO:0000313" key="4">
    <source>
        <dbReference type="Proteomes" id="UP000748756"/>
    </source>
</evidence>
<dbReference type="InterPro" id="IPR018712">
    <property type="entry name" value="Tle1-like_cat"/>
</dbReference>
<dbReference type="PANTHER" id="PTHR33840">
    <property type="match status" value="1"/>
</dbReference>
<gene>
    <name evidence="3" type="ORF">BG015_001359</name>
</gene>
<feature type="region of interest" description="Disordered" evidence="1">
    <location>
        <begin position="1"/>
        <end position="37"/>
    </location>
</feature>